<dbReference type="Gene3D" id="1.10.1410.40">
    <property type="match status" value="1"/>
</dbReference>
<name>A0A7L3Q5U0_9SYLV</name>
<evidence type="ECO:0000256" key="3">
    <source>
        <dbReference type="ARBA" id="ARBA00022692"/>
    </source>
</evidence>
<dbReference type="InterPro" id="IPR026250">
    <property type="entry name" value="ITPRIP-like"/>
</dbReference>
<keyword evidence="4" id="KW-0732">Signal</keyword>
<organism evidence="8 9">
    <name type="scientific">Cettia cetti</name>
    <dbReference type="NCBI Taxonomy" id="68486"/>
    <lineage>
        <taxon>Eukaryota</taxon>
        <taxon>Metazoa</taxon>
        <taxon>Chordata</taxon>
        <taxon>Craniata</taxon>
        <taxon>Vertebrata</taxon>
        <taxon>Euteleostomi</taxon>
        <taxon>Archelosauria</taxon>
        <taxon>Archosauria</taxon>
        <taxon>Dinosauria</taxon>
        <taxon>Saurischia</taxon>
        <taxon>Theropoda</taxon>
        <taxon>Coelurosauria</taxon>
        <taxon>Aves</taxon>
        <taxon>Neognathae</taxon>
        <taxon>Neoaves</taxon>
        <taxon>Telluraves</taxon>
        <taxon>Australaves</taxon>
        <taxon>Passeriformes</taxon>
        <taxon>Sylvioidea</taxon>
        <taxon>Sylviidae</taxon>
        <taxon>Acrocephalinae</taxon>
        <taxon>Cettia</taxon>
    </lineage>
</organism>
<comment type="caution">
    <text evidence="8">The sequence shown here is derived from an EMBL/GenBank/DDBJ whole genome shotgun (WGS) entry which is preliminary data.</text>
</comment>
<dbReference type="GO" id="GO:0016020">
    <property type="term" value="C:membrane"/>
    <property type="evidence" value="ECO:0007669"/>
    <property type="project" value="UniProtKB-SubCell"/>
</dbReference>
<dbReference type="AlphaFoldDB" id="A0A7L3Q5U0"/>
<evidence type="ECO:0000256" key="2">
    <source>
        <dbReference type="ARBA" id="ARBA00005554"/>
    </source>
</evidence>
<proteinExistence type="inferred from homology"/>
<dbReference type="PANTHER" id="PTHR10656:SF40">
    <property type="entry name" value="INOSITOL 1,4,5-TRISPHOSPHATE RECEPTOR-INTERACTING PROTEIN-LIKE 1"/>
    <property type="match status" value="1"/>
</dbReference>
<evidence type="ECO:0000256" key="1">
    <source>
        <dbReference type="ARBA" id="ARBA00004479"/>
    </source>
</evidence>
<dbReference type="EMBL" id="VZUI01026472">
    <property type="protein sequence ID" value="NXU98227.1"/>
    <property type="molecule type" value="Genomic_DNA"/>
</dbReference>
<feature type="domain" description="Mab-21-like HhH/H2TH-like" evidence="7">
    <location>
        <begin position="243"/>
        <end position="294"/>
    </location>
</feature>
<dbReference type="Pfam" id="PF20266">
    <property type="entry name" value="Mab-21_C"/>
    <property type="match status" value="1"/>
</dbReference>
<dbReference type="InterPro" id="IPR046906">
    <property type="entry name" value="Mab-21_HhH/H2TH-like"/>
</dbReference>
<sequence length="338" mass="39327">TIFLMNRFAIYFRRVLSNSFYPVLKRAIGVGSAFEGWSPREQDVVYQVLVPMTPPRGHSFHLEPETAGQRHMRNFRIRVQQECTCTSEQQGTGMLCFLHHPEEELRVHQDPSLLDTLCRGSYLDVEKTARWFCQLVRAVWPALPQAHNWHLVLLPSRRSCQFKVSNRRRSYRIEMLFGVRQGDSDVFVSSEPRPYHTPSTTWPETYAVAEVKFFRYIAQRAPSDSLHLKCLQFFTRLQLGLGFSTYTMKTIVMHLLSITPVSQWRRRHFVRRLLDISEGLRTCIEVRCLNHFIVGNRRLPEGISLPEDVLMAGSCNLFHDLVMDPVAHSQAMSQYVDL</sequence>
<dbReference type="SMART" id="SM01265">
    <property type="entry name" value="Mab-21"/>
    <property type="match status" value="1"/>
</dbReference>
<keyword evidence="5" id="KW-1133">Transmembrane helix</keyword>
<dbReference type="InterPro" id="IPR024810">
    <property type="entry name" value="MAB21L/cGLR"/>
</dbReference>
<dbReference type="PANTHER" id="PTHR10656">
    <property type="entry name" value="CELL FATE DETERMINING PROTEIN MAB21-RELATED"/>
    <property type="match status" value="1"/>
</dbReference>
<keyword evidence="3" id="KW-0812">Transmembrane</keyword>
<dbReference type="PRINTS" id="PR02107">
    <property type="entry name" value="INOS145TPRIP"/>
</dbReference>
<keyword evidence="6" id="KW-0472">Membrane</keyword>
<evidence type="ECO:0000256" key="4">
    <source>
        <dbReference type="ARBA" id="ARBA00022729"/>
    </source>
</evidence>
<keyword evidence="9" id="KW-1185">Reference proteome</keyword>
<comment type="subcellular location">
    <subcellularLocation>
        <location evidence="1">Membrane</location>
        <topology evidence="1">Single-pass type I membrane protein</topology>
    </subcellularLocation>
</comment>
<feature type="non-terminal residue" evidence="8">
    <location>
        <position position="338"/>
    </location>
</feature>
<evidence type="ECO:0000259" key="7">
    <source>
        <dbReference type="Pfam" id="PF20266"/>
    </source>
</evidence>
<evidence type="ECO:0000313" key="8">
    <source>
        <dbReference type="EMBL" id="NXU98227.1"/>
    </source>
</evidence>
<comment type="similarity">
    <text evidence="2">Belongs to the ITPRIP family.</text>
</comment>
<dbReference type="Proteomes" id="UP000524451">
    <property type="component" value="Unassembled WGS sequence"/>
</dbReference>
<feature type="non-terminal residue" evidence="8">
    <location>
        <position position="1"/>
    </location>
</feature>
<evidence type="ECO:0000256" key="5">
    <source>
        <dbReference type="ARBA" id="ARBA00022989"/>
    </source>
</evidence>
<protein>
    <submittedName>
        <fullName evidence="8">IPIL1 protein</fullName>
    </submittedName>
</protein>
<evidence type="ECO:0000256" key="6">
    <source>
        <dbReference type="ARBA" id="ARBA00023136"/>
    </source>
</evidence>
<evidence type="ECO:0000313" key="9">
    <source>
        <dbReference type="Proteomes" id="UP000524451"/>
    </source>
</evidence>
<reference evidence="8 9" key="1">
    <citation type="submission" date="2019-09" db="EMBL/GenBank/DDBJ databases">
        <title>Bird 10,000 Genomes (B10K) Project - Family phase.</title>
        <authorList>
            <person name="Zhang G."/>
        </authorList>
    </citation>
    <scope>NUCLEOTIDE SEQUENCE [LARGE SCALE GENOMIC DNA]</scope>
    <source>
        <strain evidence="8">OUT-0056</strain>
        <tissue evidence="8">Blood</tissue>
    </source>
</reference>
<gene>
    <name evidence="8" type="primary">Itpripl1_3</name>
    <name evidence="8" type="ORF">CETCET_R01811</name>
</gene>
<accession>A0A7L3Q5U0</accession>